<keyword evidence="3" id="KW-0813">Transport</keyword>
<dbReference type="GO" id="GO:0030687">
    <property type="term" value="C:preribosome, large subunit precursor"/>
    <property type="evidence" value="ECO:0007669"/>
    <property type="project" value="TreeGrafter"/>
</dbReference>
<dbReference type="Pfam" id="PF09135">
    <property type="entry name" value="Alb1"/>
    <property type="match status" value="1"/>
</dbReference>
<proteinExistence type="predicted"/>
<dbReference type="InterPro" id="IPR022784">
    <property type="entry name" value="Ribosome_bgen_Alb1"/>
</dbReference>
<sequence>MAKKKQPSIRSRALRRAASPPPSGEAVVPAPAKRVDGKTRVKEAIAELQVRGEIGDAVEPVTKSSNGISIRTRKNNNKIRKQEKRESMVSWKKRKRQAEAIERAENLKDMFKEKVDKSLQRFKRTNDRKKGWEETNKKIYKMKTENTNIFSLLDVDNADDNKDDDEWSDEGMATSD</sequence>
<keyword evidence="5" id="KW-0690">Ribosome biogenesis</keyword>
<evidence type="ECO:0000256" key="5">
    <source>
        <dbReference type="ARBA" id="ARBA00022517"/>
    </source>
</evidence>
<accession>A0A0J9YHA7</accession>
<feature type="region of interest" description="Disordered" evidence="8">
    <location>
        <begin position="1"/>
        <end position="38"/>
    </location>
</feature>
<evidence type="ECO:0000256" key="6">
    <source>
        <dbReference type="ARBA" id="ARBA00023242"/>
    </source>
</evidence>
<dbReference type="PANTHER" id="PTHR28280:SF1">
    <property type="entry name" value="SHUTTLING PRE-60S FACTOR ECM1"/>
    <property type="match status" value="1"/>
</dbReference>
<evidence type="ECO:0000256" key="1">
    <source>
        <dbReference type="ARBA" id="ARBA00004123"/>
    </source>
</evidence>
<dbReference type="OrthoDB" id="5304887at2759"/>
<comment type="subcellular location">
    <subcellularLocation>
        <location evidence="2">Cytoplasm</location>
    </subcellularLocation>
    <subcellularLocation>
        <location evidence="1">Nucleus</location>
    </subcellularLocation>
</comment>
<dbReference type="InterPro" id="IPR053278">
    <property type="entry name" value="Pre-60S_factor_ECM1"/>
</dbReference>
<dbReference type="EMBL" id="CCBN010000001">
    <property type="protein sequence ID" value="CDO51150.1"/>
    <property type="molecule type" value="Genomic_DNA"/>
</dbReference>
<protein>
    <submittedName>
        <fullName evidence="9">Uncharacterized protein</fullName>
    </submittedName>
</protein>
<evidence type="ECO:0000256" key="8">
    <source>
        <dbReference type="SAM" id="MobiDB-lite"/>
    </source>
</evidence>
<feature type="compositionally biased region" description="Acidic residues" evidence="8">
    <location>
        <begin position="156"/>
        <end position="169"/>
    </location>
</feature>
<organism evidence="9 10">
    <name type="scientific">Geotrichum candidum</name>
    <name type="common">Oospora lactis</name>
    <name type="synonym">Dipodascus geotrichum</name>
    <dbReference type="NCBI Taxonomy" id="1173061"/>
    <lineage>
        <taxon>Eukaryota</taxon>
        <taxon>Fungi</taxon>
        <taxon>Dikarya</taxon>
        <taxon>Ascomycota</taxon>
        <taxon>Saccharomycotina</taxon>
        <taxon>Dipodascomycetes</taxon>
        <taxon>Dipodascales</taxon>
        <taxon>Dipodascaceae</taxon>
        <taxon>Geotrichum</taxon>
    </lineage>
</organism>
<evidence type="ECO:0000313" key="10">
    <source>
        <dbReference type="Proteomes" id="UP000242525"/>
    </source>
</evidence>
<name>A0A0J9YHA7_GEOCN</name>
<dbReference type="PANTHER" id="PTHR28280">
    <property type="entry name" value="SHUTTLING PRE-60S FACTOR ECM1"/>
    <property type="match status" value="1"/>
</dbReference>
<evidence type="ECO:0000256" key="3">
    <source>
        <dbReference type="ARBA" id="ARBA00022448"/>
    </source>
</evidence>
<gene>
    <name evidence="9" type="ORF">BN980_GECA01s01561g</name>
</gene>
<evidence type="ECO:0000313" key="9">
    <source>
        <dbReference type="EMBL" id="CDO51150.1"/>
    </source>
</evidence>
<feature type="coiled-coil region" evidence="7">
    <location>
        <begin position="94"/>
        <end position="121"/>
    </location>
</feature>
<dbReference type="Proteomes" id="UP000242525">
    <property type="component" value="Unassembled WGS sequence"/>
</dbReference>
<dbReference type="GO" id="GO:0005730">
    <property type="term" value="C:nucleolus"/>
    <property type="evidence" value="ECO:0007669"/>
    <property type="project" value="TreeGrafter"/>
</dbReference>
<evidence type="ECO:0000256" key="2">
    <source>
        <dbReference type="ARBA" id="ARBA00004496"/>
    </source>
</evidence>
<keyword evidence="4" id="KW-0963">Cytoplasm</keyword>
<dbReference type="AlphaFoldDB" id="A0A0J9YHA7"/>
<reference evidence="9" key="1">
    <citation type="submission" date="2014-03" db="EMBL/GenBank/DDBJ databases">
        <authorList>
            <person name="Casaregola S."/>
        </authorList>
    </citation>
    <scope>NUCLEOTIDE SEQUENCE [LARGE SCALE GENOMIC DNA]</scope>
    <source>
        <strain evidence="9">CLIB 918</strain>
    </source>
</reference>
<feature type="compositionally biased region" description="Basic residues" evidence="8">
    <location>
        <begin position="1"/>
        <end position="15"/>
    </location>
</feature>
<keyword evidence="10" id="KW-1185">Reference proteome</keyword>
<evidence type="ECO:0000256" key="7">
    <source>
        <dbReference type="SAM" id="Coils"/>
    </source>
</evidence>
<evidence type="ECO:0000256" key="4">
    <source>
        <dbReference type="ARBA" id="ARBA00022490"/>
    </source>
</evidence>
<keyword evidence="6" id="KW-0539">Nucleus</keyword>
<feature type="region of interest" description="Disordered" evidence="8">
    <location>
        <begin position="155"/>
        <end position="176"/>
    </location>
</feature>
<comment type="caution">
    <text evidence="9">The sequence shown here is derived from an EMBL/GenBank/DDBJ whole genome shotgun (WGS) entry which is preliminary data.</text>
</comment>
<dbReference type="GO" id="GO:0000055">
    <property type="term" value="P:ribosomal large subunit export from nucleus"/>
    <property type="evidence" value="ECO:0007669"/>
    <property type="project" value="TreeGrafter"/>
</dbReference>
<keyword evidence="7" id="KW-0175">Coiled coil</keyword>
<dbReference type="GO" id="GO:0005737">
    <property type="term" value="C:cytoplasm"/>
    <property type="evidence" value="ECO:0007669"/>
    <property type="project" value="UniProtKB-SubCell"/>
</dbReference>